<protein>
    <submittedName>
        <fullName evidence="2">(apollo) hypothetical protein</fullName>
    </submittedName>
</protein>
<dbReference type="AlphaFoldDB" id="A0A8S3XV83"/>
<dbReference type="InterPro" id="IPR029526">
    <property type="entry name" value="PGBD"/>
</dbReference>
<comment type="caution">
    <text evidence="2">The sequence shown here is derived from an EMBL/GenBank/DDBJ whole genome shotgun (WGS) entry which is preliminary data.</text>
</comment>
<reference evidence="2" key="1">
    <citation type="submission" date="2021-04" db="EMBL/GenBank/DDBJ databases">
        <authorList>
            <person name="Tunstrom K."/>
        </authorList>
    </citation>
    <scope>NUCLEOTIDE SEQUENCE</scope>
</reference>
<name>A0A8S3XV83_PARAO</name>
<sequence>MVGTLRLNRKHLPKDLVTQKLKKGEIIATETTDEKIGVTKWKDKRVVTTLSTVHSAKKMTAVKTKRGQVIFKPDSVVDYNTGKSSIDETNHLQSAEKLLGAAEELLEAAKKLLDPATSIFW</sequence>
<dbReference type="EMBL" id="CAJQZP010001411">
    <property type="protein sequence ID" value="CAG5044172.1"/>
    <property type="molecule type" value="Genomic_DNA"/>
</dbReference>
<dbReference type="Proteomes" id="UP000691718">
    <property type="component" value="Unassembled WGS sequence"/>
</dbReference>
<feature type="domain" description="PiggyBac transposable element-derived protein" evidence="1">
    <location>
        <begin position="2"/>
        <end position="94"/>
    </location>
</feature>
<evidence type="ECO:0000259" key="1">
    <source>
        <dbReference type="Pfam" id="PF13843"/>
    </source>
</evidence>
<accession>A0A8S3XV83</accession>
<dbReference type="OrthoDB" id="6602143at2759"/>
<proteinExistence type="predicted"/>
<keyword evidence="3" id="KW-1185">Reference proteome</keyword>
<organism evidence="2 3">
    <name type="scientific">Parnassius apollo</name>
    <name type="common">Apollo butterfly</name>
    <name type="synonym">Papilio apollo</name>
    <dbReference type="NCBI Taxonomy" id="110799"/>
    <lineage>
        <taxon>Eukaryota</taxon>
        <taxon>Metazoa</taxon>
        <taxon>Ecdysozoa</taxon>
        <taxon>Arthropoda</taxon>
        <taxon>Hexapoda</taxon>
        <taxon>Insecta</taxon>
        <taxon>Pterygota</taxon>
        <taxon>Neoptera</taxon>
        <taxon>Endopterygota</taxon>
        <taxon>Lepidoptera</taxon>
        <taxon>Glossata</taxon>
        <taxon>Ditrysia</taxon>
        <taxon>Papilionoidea</taxon>
        <taxon>Papilionidae</taxon>
        <taxon>Parnassiinae</taxon>
        <taxon>Parnassini</taxon>
        <taxon>Parnassius</taxon>
        <taxon>Parnassius</taxon>
    </lineage>
</organism>
<gene>
    <name evidence="2" type="ORF">PAPOLLO_LOCUS22936</name>
</gene>
<evidence type="ECO:0000313" key="3">
    <source>
        <dbReference type="Proteomes" id="UP000691718"/>
    </source>
</evidence>
<dbReference type="Pfam" id="PF13843">
    <property type="entry name" value="DDE_Tnp_1_7"/>
    <property type="match status" value="1"/>
</dbReference>
<evidence type="ECO:0000313" key="2">
    <source>
        <dbReference type="EMBL" id="CAG5044172.1"/>
    </source>
</evidence>